<keyword evidence="1" id="KW-0812">Transmembrane</keyword>
<keyword evidence="1" id="KW-1133">Transmembrane helix</keyword>
<dbReference type="RefSeq" id="WP_170217859.1">
    <property type="nucleotide sequence ID" value="NZ_CP144375.1"/>
</dbReference>
<feature type="transmembrane region" description="Helical" evidence="1">
    <location>
        <begin position="16"/>
        <end position="43"/>
    </location>
</feature>
<keyword evidence="3" id="KW-1185">Reference proteome</keyword>
<dbReference type="Proteomes" id="UP000256269">
    <property type="component" value="Unassembled WGS sequence"/>
</dbReference>
<accession>A0A3E0HAC6</accession>
<keyword evidence="1" id="KW-0472">Membrane</keyword>
<protein>
    <submittedName>
        <fullName evidence="2">Uncharacterized protein</fullName>
    </submittedName>
</protein>
<sequence length="132" mass="13258">MPCALEACSPARPLPVALWLAVPLLFTATVLGLLGGASLLLGVGDGTEPVSAVVFGAAAAVTAALHAGARWGRHRRLRRIALGYPALVLAGGVALSWLAVPDLVAVAVGTPAAIIAVTACVWEHQLSSDHGA</sequence>
<evidence type="ECO:0000313" key="2">
    <source>
        <dbReference type="EMBL" id="REH40983.1"/>
    </source>
</evidence>
<gene>
    <name evidence="2" type="ORF">BCF44_11265</name>
</gene>
<evidence type="ECO:0000313" key="3">
    <source>
        <dbReference type="Proteomes" id="UP000256269"/>
    </source>
</evidence>
<proteinExistence type="predicted"/>
<reference evidence="2 3" key="1">
    <citation type="submission" date="2018-08" db="EMBL/GenBank/DDBJ databases">
        <title>Genomic Encyclopedia of Archaeal and Bacterial Type Strains, Phase II (KMG-II): from individual species to whole genera.</title>
        <authorList>
            <person name="Goeker M."/>
        </authorList>
    </citation>
    <scope>NUCLEOTIDE SEQUENCE [LARGE SCALE GENOMIC DNA]</scope>
    <source>
        <strain evidence="2 3">DSM 45791</strain>
    </source>
</reference>
<feature type="transmembrane region" description="Helical" evidence="1">
    <location>
        <begin position="104"/>
        <end position="122"/>
    </location>
</feature>
<feature type="transmembrane region" description="Helical" evidence="1">
    <location>
        <begin position="81"/>
        <end position="98"/>
    </location>
</feature>
<dbReference type="EMBL" id="QUNO01000012">
    <property type="protein sequence ID" value="REH40983.1"/>
    <property type="molecule type" value="Genomic_DNA"/>
</dbReference>
<name>A0A3E0HAC6_9PSEU</name>
<organism evidence="2 3">
    <name type="scientific">Kutzneria buriramensis</name>
    <dbReference type="NCBI Taxonomy" id="1045776"/>
    <lineage>
        <taxon>Bacteria</taxon>
        <taxon>Bacillati</taxon>
        <taxon>Actinomycetota</taxon>
        <taxon>Actinomycetes</taxon>
        <taxon>Pseudonocardiales</taxon>
        <taxon>Pseudonocardiaceae</taxon>
        <taxon>Kutzneria</taxon>
    </lineage>
</organism>
<evidence type="ECO:0000256" key="1">
    <source>
        <dbReference type="SAM" id="Phobius"/>
    </source>
</evidence>
<feature type="transmembrane region" description="Helical" evidence="1">
    <location>
        <begin position="49"/>
        <end position="69"/>
    </location>
</feature>
<comment type="caution">
    <text evidence="2">The sequence shown here is derived from an EMBL/GenBank/DDBJ whole genome shotgun (WGS) entry which is preliminary data.</text>
</comment>
<dbReference type="AlphaFoldDB" id="A0A3E0HAC6"/>